<proteinExistence type="predicted"/>
<accession>A0AAV5HZU1</accession>
<sequence>MQRSRESFPQPTHGWNKGVELAADSFIQALSRVPYLLLL</sequence>
<reference evidence="1 2" key="1">
    <citation type="journal article" date="2021" name="Commun. Biol.">
        <title>The genome of Shorea leprosula (Dipterocarpaceae) highlights the ecological relevance of drought in aseasonal tropical rainforests.</title>
        <authorList>
            <person name="Ng K.K.S."/>
            <person name="Kobayashi M.J."/>
            <person name="Fawcett J.A."/>
            <person name="Hatakeyama M."/>
            <person name="Paape T."/>
            <person name="Ng C.H."/>
            <person name="Ang C.C."/>
            <person name="Tnah L.H."/>
            <person name="Lee C.T."/>
            <person name="Nishiyama T."/>
            <person name="Sese J."/>
            <person name="O'Brien M.J."/>
            <person name="Copetti D."/>
            <person name="Mohd Noor M.I."/>
            <person name="Ong R.C."/>
            <person name="Putra M."/>
            <person name="Sireger I.Z."/>
            <person name="Indrioko S."/>
            <person name="Kosugi Y."/>
            <person name="Izuno A."/>
            <person name="Isagi Y."/>
            <person name="Lee S.L."/>
            <person name="Shimizu K.K."/>
        </authorList>
    </citation>
    <scope>NUCLEOTIDE SEQUENCE [LARGE SCALE GENOMIC DNA]</scope>
    <source>
        <strain evidence="1">214</strain>
    </source>
</reference>
<organism evidence="1 2">
    <name type="scientific">Rubroshorea leprosula</name>
    <dbReference type="NCBI Taxonomy" id="152421"/>
    <lineage>
        <taxon>Eukaryota</taxon>
        <taxon>Viridiplantae</taxon>
        <taxon>Streptophyta</taxon>
        <taxon>Embryophyta</taxon>
        <taxon>Tracheophyta</taxon>
        <taxon>Spermatophyta</taxon>
        <taxon>Magnoliopsida</taxon>
        <taxon>eudicotyledons</taxon>
        <taxon>Gunneridae</taxon>
        <taxon>Pentapetalae</taxon>
        <taxon>rosids</taxon>
        <taxon>malvids</taxon>
        <taxon>Malvales</taxon>
        <taxon>Dipterocarpaceae</taxon>
        <taxon>Rubroshorea</taxon>
    </lineage>
</organism>
<comment type="caution">
    <text evidence="1">The sequence shown here is derived from an EMBL/GenBank/DDBJ whole genome shotgun (WGS) entry which is preliminary data.</text>
</comment>
<evidence type="ECO:0000313" key="2">
    <source>
        <dbReference type="Proteomes" id="UP001054252"/>
    </source>
</evidence>
<protein>
    <submittedName>
        <fullName evidence="1">Uncharacterized protein</fullName>
    </submittedName>
</protein>
<evidence type="ECO:0000313" key="1">
    <source>
        <dbReference type="EMBL" id="GKU91228.1"/>
    </source>
</evidence>
<dbReference type="AlphaFoldDB" id="A0AAV5HZU1"/>
<dbReference type="EMBL" id="BPVZ01000005">
    <property type="protein sequence ID" value="GKU91228.1"/>
    <property type="molecule type" value="Genomic_DNA"/>
</dbReference>
<name>A0AAV5HZU1_9ROSI</name>
<keyword evidence="2" id="KW-1185">Reference proteome</keyword>
<gene>
    <name evidence="1" type="ORF">SLEP1_g5128</name>
</gene>
<dbReference type="Proteomes" id="UP001054252">
    <property type="component" value="Unassembled WGS sequence"/>
</dbReference>